<dbReference type="VEuPathDB" id="GiardiaDB:SS50377_23729"/>
<evidence type="ECO:0000313" key="1">
    <source>
        <dbReference type="EMBL" id="EST46408.1"/>
    </source>
</evidence>
<protein>
    <submittedName>
        <fullName evidence="1">Uncharacterized protein</fullName>
    </submittedName>
</protein>
<dbReference type="EMBL" id="KI546074">
    <property type="protein sequence ID" value="EST46408.1"/>
    <property type="molecule type" value="Genomic_DNA"/>
</dbReference>
<dbReference type="EMBL" id="AUWU02000004">
    <property type="protein sequence ID" value="KAH0573794.1"/>
    <property type="molecule type" value="Genomic_DNA"/>
</dbReference>
<reference evidence="1 2" key="1">
    <citation type="journal article" date="2014" name="PLoS Genet.">
        <title>The Genome of Spironucleus salmonicida Highlights a Fish Pathogen Adapted to Fluctuating Environments.</title>
        <authorList>
            <person name="Xu F."/>
            <person name="Jerlstrom-Hultqvist J."/>
            <person name="Einarsson E."/>
            <person name="Astvaldsson A."/>
            <person name="Svard S.G."/>
            <person name="Andersson J.O."/>
        </authorList>
    </citation>
    <scope>NUCLEOTIDE SEQUENCE</scope>
    <source>
        <strain evidence="2">ATCC 50377</strain>
    </source>
</reference>
<proteinExistence type="predicted"/>
<reference evidence="2" key="2">
    <citation type="submission" date="2020-12" db="EMBL/GenBank/DDBJ databases">
        <title>New Spironucleus salmonicida genome in near-complete chromosomes.</title>
        <authorList>
            <person name="Xu F."/>
            <person name="Kurt Z."/>
            <person name="Jimenez-Gonzalez A."/>
            <person name="Astvaldsson A."/>
            <person name="Andersson J.O."/>
            <person name="Svard S.G."/>
        </authorList>
    </citation>
    <scope>NUCLEOTIDE SEQUENCE</scope>
    <source>
        <strain evidence="2">ATCC 50377</strain>
    </source>
</reference>
<evidence type="ECO:0000313" key="2">
    <source>
        <dbReference type="EMBL" id="KAH0573794.1"/>
    </source>
</evidence>
<dbReference type="AlphaFoldDB" id="V6LQ84"/>
<organism evidence="1">
    <name type="scientific">Spironucleus salmonicida</name>
    <dbReference type="NCBI Taxonomy" id="348837"/>
    <lineage>
        <taxon>Eukaryota</taxon>
        <taxon>Metamonada</taxon>
        <taxon>Diplomonadida</taxon>
        <taxon>Hexamitidae</taxon>
        <taxon>Hexamitinae</taxon>
        <taxon>Spironucleus</taxon>
    </lineage>
</organism>
<name>V6LQ84_9EUKA</name>
<keyword evidence="3" id="KW-1185">Reference proteome</keyword>
<sequence>MNLSTSNLTFSRFSQASQIASIQPIPNYDNCIALYEDNGFPKTTFKSQQQIQLTVGQPKDIAVSFLATNGHQYVLKTTSEGVTVSCSPLLEHITEQVWVSKIHVQSGAIGSGMCQLEICLGGVSIVYVILYFETQKDFNISSLSQQQSMNQSQSINNSQLYQSQYASQVLPVQAYQSPVINHTVFFQDAFINESNNNTYLPQSAVFNSKLSSGSTVSSFPPGEVYAPSVVSAGKKHHSKYCYDSGLDIPESIIQEAKMSILNFSQVGGQSISASQQQISDAVEQDHPQVDTWVPTFEVPEIISDQKQVTFTEASIPKQFISPLYLDEMDDCVPFEKSFIDSEPQENLSDIIEEEEFQQIQQPTVEEVLQQQTVEASEPAPAPAPEILQKALEPSKAPPSPPHSTPSIGSQYLLTQVPSKSDLQETAQLITIPNQLFFPPANQLYSEIAKVRIKNPTQETLNLTISLQDTVAVAHESVQQDCQNFKLDKQQISITGGQFQDLTVEFAPRGDLKPLVSGLLMIKGEGYAQTVPLFGIFGLLDLTCEPRGENIVVRNSGEGVAFLKSENLQFLLKKGEEKEVEKQPFDGQHNVFVQVLAGMFEGFLKEFRLVDFVDQVTRIQQLTVERIE</sequence>
<accession>V6LQ84</accession>
<evidence type="ECO:0000313" key="3">
    <source>
        <dbReference type="Proteomes" id="UP000018208"/>
    </source>
</evidence>
<dbReference type="Proteomes" id="UP000018208">
    <property type="component" value="Unassembled WGS sequence"/>
</dbReference>
<gene>
    <name evidence="1" type="ORF">SS50377_13492</name>
    <name evidence="2" type="ORF">SS50377_23729</name>
</gene>